<dbReference type="Pfam" id="PF07228">
    <property type="entry name" value="SpoIIE"/>
    <property type="match status" value="1"/>
</dbReference>
<dbReference type="GO" id="GO:0000160">
    <property type="term" value="P:phosphorelay signal transduction system"/>
    <property type="evidence" value="ECO:0007669"/>
    <property type="project" value="InterPro"/>
</dbReference>
<keyword evidence="4" id="KW-0808">Transferase</keyword>
<keyword evidence="1" id="KW-0378">Hydrolase</keyword>
<dbReference type="EC" id="2.7.3.-" evidence="4"/>
<evidence type="ECO:0000313" key="5">
    <source>
        <dbReference type="Proteomes" id="UP000092528"/>
    </source>
</evidence>
<dbReference type="InterPro" id="IPR001789">
    <property type="entry name" value="Sig_transdc_resp-reg_receiver"/>
</dbReference>
<feature type="modified residue" description="4-aspartylphosphate" evidence="2">
    <location>
        <position position="53"/>
    </location>
</feature>
<keyword evidence="5" id="KW-1185">Reference proteome</keyword>
<reference evidence="4 5" key="1">
    <citation type="submission" date="2016-07" db="EMBL/GenBank/DDBJ databases">
        <title>Genome sequencing of Vibrio scophthalmi strain VS-05, an isolated from Paralichthys olivaceus.</title>
        <authorList>
            <person name="Han H.-J."/>
        </authorList>
    </citation>
    <scope>NUCLEOTIDE SEQUENCE [LARGE SCALE GENOMIC DNA]</scope>
    <source>
        <strain evidence="4 5">VS-05</strain>
    </source>
</reference>
<dbReference type="Gene3D" id="3.60.40.10">
    <property type="entry name" value="PPM-type phosphatase domain"/>
    <property type="match status" value="1"/>
</dbReference>
<dbReference type="Pfam" id="PF00072">
    <property type="entry name" value="Response_reg"/>
    <property type="match status" value="1"/>
</dbReference>
<dbReference type="InterPro" id="IPR011006">
    <property type="entry name" value="CheY-like_superfamily"/>
</dbReference>
<dbReference type="GO" id="GO:0016740">
    <property type="term" value="F:transferase activity"/>
    <property type="evidence" value="ECO:0007669"/>
    <property type="project" value="UniProtKB-KW"/>
</dbReference>
<dbReference type="GeneID" id="96874197"/>
<dbReference type="Proteomes" id="UP000092528">
    <property type="component" value="Chromosome 2"/>
</dbReference>
<organism evidence="4 5">
    <name type="scientific">Vibrio scophthalmi</name>
    <dbReference type="NCBI Taxonomy" id="45658"/>
    <lineage>
        <taxon>Bacteria</taxon>
        <taxon>Pseudomonadati</taxon>
        <taxon>Pseudomonadota</taxon>
        <taxon>Gammaproteobacteria</taxon>
        <taxon>Vibrionales</taxon>
        <taxon>Vibrionaceae</taxon>
        <taxon>Vibrio</taxon>
    </lineage>
</organism>
<proteinExistence type="predicted"/>
<dbReference type="SMART" id="SM00448">
    <property type="entry name" value="REC"/>
    <property type="match status" value="1"/>
</dbReference>
<sequence>MRIMIIDDHATNRELCRLMLSHITSRIDTFESGVGVVESMREMSLLPDVILLDVMMPEKDGFTTAQEIREAFPDHHIAIIFLTVLDDHDSFERCLALGDDFVLKPVERSVLLAKVQAHFRIVRMHNEVISQRDELSQFHEQVRYDYAMAESIFSNLKEEMSSQVKHIFGIDYISTPSTIFNGDLIVVANRPHGGVYVMIADATGHGLPAAISAIPATRAFFSMALKGMSLGEIATELNEVLGRFLPSGMMLAASIFEVRANGFEVSMWGGGLPDGYILSEDGKIVRRLVSKHMPLGVLSNSEFETDLIHLKLEPNQKIIAYTDGLTEALNEKGELFGQDRLEAALQRGDSAIPKLYESVRQFSHRTTDDDLSILSMTFPISTNQEVTSTSNADPISHITTQSTLRFSSEVIKSVSLMTDVRRYLMGLINDGTHLDLVCSVLAELLSNAIDHGLLNLDSSIKEQPDGFFLFYQLREDKLAELDKDAWIRLDLDFEPDKSQLLMMVEHNGEGFEFQGAQTLSDNSLTYGRGIVLASELCDSLEYTKQGKKVTALYQFTSPHNFPRSH</sequence>
<evidence type="ECO:0000313" key="4">
    <source>
        <dbReference type="EMBL" id="ANU39029.1"/>
    </source>
</evidence>
<dbReference type="InterPro" id="IPR001932">
    <property type="entry name" value="PPM-type_phosphatase-like_dom"/>
</dbReference>
<dbReference type="InterPro" id="IPR052016">
    <property type="entry name" value="Bact_Sigma-Reg"/>
</dbReference>
<dbReference type="STRING" id="45658.VSVS12_03196"/>
<dbReference type="SMART" id="SM00331">
    <property type="entry name" value="PP2C_SIG"/>
    <property type="match status" value="1"/>
</dbReference>
<dbReference type="CDD" id="cd17546">
    <property type="entry name" value="REC_hyHK_CKI1_RcsC-like"/>
    <property type="match status" value="1"/>
</dbReference>
<evidence type="ECO:0000256" key="2">
    <source>
        <dbReference type="PROSITE-ProRule" id="PRU00169"/>
    </source>
</evidence>
<accession>A0A1C7FJ38</accession>
<dbReference type="Gene3D" id="3.40.50.2300">
    <property type="match status" value="1"/>
</dbReference>
<dbReference type="SUPFAM" id="SSF52172">
    <property type="entry name" value="CheY-like"/>
    <property type="match status" value="1"/>
</dbReference>
<dbReference type="PROSITE" id="PS50110">
    <property type="entry name" value="RESPONSE_REGULATORY"/>
    <property type="match status" value="1"/>
</dbReference>
<dbReference type="AlphaFoldDB" id="A0A1C7FJ38"/>
<feature type="domain" description="Response regulatory" evidence="3">
    <location>
        <begin position="2"/>
        <end position="119"/>
    </location>
</feature>
<evidence type="ECO:0000256" key="1">
    <source>
        <dbReference type="ARBA" id="ARBA00022801"/>
    </source>
</evidence>
<dbReference type="RefSeq" id="WP_065546637.1">
    <property type="nucleotide sequence ID" value="NZ_CP016415.1"/>
</dbReference>
<dbReference type="EMBL" id="CP016415">
    <property type="protein sequence ID" value="ANU39029.1"/>
    <property type="molecule type" value="Genomic_DNA"/>
</dbReference>
<dbReference type="InterPro" id="IPR036890">
    <property type="entry name" value="HATPase_C_sf"/>
</dbReference>
<dbReference type="PANTHER" id="PTHR43156">
    <property type="entry name" value="STAGE II SPORULATION PROTEIN E-RELATED"/>
    <property type="match status" value="1"/>
</dbReference>
<dbReference type="PATRIC" id="fig|45658.7.peg.3960"/>
<dbReference type="PANTHER" id="PTHR43156:SF2">
    <property type="entry name" value="STAGE II SPORULATION PROTEIN E"/>
    <property type="match status" value="1"/>
</dbReference>
<keyword evidence="2" id="KW-0597">Phosphoprotein</keyword>
<dbReference type="Gene3D" id="3.30.565.10">
    <property type="entry name" value="Histidine kinase-like ATPase, C-terminal domain"/>
    <property type="match status" value="1"/>
</dbReference>
<evidence type="ECO:0000259" key="3">
    <source>
        <dbReference type="PROSITE" id="PS50110"/>
    </source>
</evidence>
<protein>
    <submittedName>
        <fullName evidence="4">Protein EIN4</fullName>
        <ecNumber evidence="4">2.7.3.-</ecNumber>
    </submittedName>
</protein>
<dbReference type="CDD" id="cd16936">
    <property type="entry name" value="HATPase_RsbW-like"/>
    <property type="match status" value="1"/>
</dbReference>
<name>A0A1C7FJ38_9VIBR</name>
<dbReference type="InterPro" id="IPR036457">
    <property type="entry name" value="PPM-type-like_dom_sf"/>
</dbReference>
<gene>
    <name evidence="4" type="ORF">VSVS05_03993</name>
</gene>
<dbReference type="GO" id="GO:0016791">
    <property type="term" value="F:phosphatase activity"/>
    <property type="evidence" value="ECO:0007669"/>
    <property type="project" value="TreeGrafter"/>
</dbReference>